<dbReference type="SMART" id="SM00382">
    <property type="entry name" value="AAA"/>
    <property type="match status" value="1"/>
</dbReference>
<keyword evidence="3" id="KW-0067">ATP-binding</keyword>
<evidence type="ECO:0000256" key="2">
    <source>
        <dbReference type="ARBA" id="ARBA00022741"/>
    </source>
</evidence>
<dbReference type="Pfam" id="PF00005">
    <property type="entry name" value="ABC_tran"/>
    <property type="match status" value="1"/>
</dbReference>
<dbReference type="InterPro" id="IPR027417">
    <property type="entry name" value="P-loop_NTPase"/>
</dbReference>
<evidence type="ECO:0000313" key="7">
    <source>
        <dbReference type="EMBL" id="GGX72038.1"/>
    </source>
</evidence>
<keyword evidence="8" id="KW-1185">Reference proteome</keyword>
<dbReference type="SUPFAM" id="SSF52540">
    <property type="entry name" value="P-loop containing nucleoside triphosphate hydrolases"/>
    <property type="match status" value="1"/>
</dbReference>
<accession>A0A918KRP2</accession>
<gene>
    <name evidence="7" type="ORF">GCM10011309_22870</name>
</gene>
<sequence length="237" mass="25728">MITLRNISVKFGGKLAVRDVSAVASEGEFIALVGPNGSGKSSLLKAMAGLIPHEGSTNLPSDRRDRARQISYLAQNAVAPDDHKVRNIVALGRTPHIGRLARISKADQSAVEAAMEKCGISNFADRTFKTLSGGEKTRVHLARTIATDAPLLLADEPVTALDPYYQLSVMEVLRDASREGTTVIAALHDLALARRFCDRVWVMSEGHLLADGTFDKTLTPEILRNVFRITRDGNIAR</sequence>
<organism evidence="7 8">
    <name type="scientific">Litorimonas cladophorae</name>
    <dbReference type="NCBI Taxonomy" id="1220491"/>
    <lineage>
        <taxon>Bacteria</taxon>
        <taxon>Pseudomonadati</taxon>
        <taxon>Pseudomonadota</taxon>
        <taxon>Alphaproteobacteria</taxon>
        <taxon>Maricaulales</taxon>
        <taxon>Robiginitomaculaceae</taxon>
    </lineage>
</organism>
<comment type="function">
    <text evidence="5">Part of the ABC transporter complex HmuTUV involved in hemin import. Responsible for energy coupling to the transport system.</text>
</comment>
<dbReference type="PROSITE" id="PS50893">
    <property type="entry name" value="ABC_TRANSPORTER_2"/>
    <property type="match status" value="1"/>
</dbReference>
<feature type="domain" description="ABC transporter" evidence="6">
    <location>
        <begin position="2"/>
        <end position="230"/>
    </location>
</feature>
<dbReference type="CDD" id="cd03214">
    <property type="entry name" value="ABC_Iron-Siderophores_B12_Hemin"/>
    <property type="match status" value="1"/>
</dbReference>
<dbReference type="RefSeq" id="WP_189585944.1">
    <property type="nucleotide sequence ID" value="NZ_BMYV01000002.1"/>
</dbReference>
<dbReference type="PANTHER" id="PTHR42794:SF1">
    <property type="entry name" value="HEMIN IMPORT ATP-BINDING PROTEIN HMUV"/>
    <property type="match status" value="1"/>
</dbReference>
<evidence type="ECO:0000256" key="5">
    <source>
        <dbReference type="ARBA" id="ARBA00037066"/>
    </source>
</evidence>
<evidence type="ECO:0000259" key="6">
    <source>
        <dbReference type="PROSITE" id="PS50893"/>
    </source>
</evidence>
<keyword evidence="4" id="KW-1278">Translocase</keyword>
<protein>
    <submittedName>
        <fullName evidence="7">ABC transporter</fullName>
    </submittedName>
</protein>
<evidence type="ECO:0000256" key="4">
    <source>
        <dbReference type="ARBA" id="ARBA00022967"/>
    </source>
</evidence>
<dbReference type="Gene3D" id="3.40.50.300">
    <property type="entry name" value="P-loop containing nucleotide triphosphate hydrolases"/>
    <property type="match status" value="1"/>
</dbReference>
<dbReference type="EMBL" id="BMYV01000002">
    <property type="protein sequence ID" value="GGX72038.1"/>
    <property type="molecule type" value="Genomic_DNA"/>
</dbReference>
<evidence type="ECO:0000313" key="8">
    <source>
        <dbReference type="Proteomes" id="UP000600865"/>
    </source>
</evidence>
<dbReference type="AlphaFoldDB" id="A0A918KRP2"/>
<dbReference type="PANTHER" id="PTHR42794">
    <property type="entry name" value="HEMIN IMPORT ATP-BINDING PROTEIN HMUV"/>
    <property type="match status" value="1"/>
</dbReference>
<dbReference type="GO" id="GO:0016887">
    <property type="term" value="F:ATP hydrolysis activity"/>
    <property type="evidence" value="ECO:0007669"/>
    <property type="project" value="InterPro"/>
</dbReference>
<reference evidence="7 8" key="1">
    <citation type="journal article" date="2014" name="Int. J. Syst. Evol. Microbiol.">
        <title>Complete genome sequence of Corynebacterium casei LMG S-19264T (=DSM 44701T), isolated from a smear-ripened cheese.</title>
        <authorList>
            <consortium name="US DOE Joint Genome Institute (JGI-PGF)"/>
            <person name="Walter F."/>
            <person name="Albersmeier A."/>
            <person name="Kalinowski J."/>
            <person name="Ruckert C."/>
        </authorList>
    </citation>
    <scope>NUCLEOTIDE SEQUENCE [LARGE SCALE GENOMIC DNA]</scope>
    <source>
        <strain evidence="7 8">KCTC 23968</strain>
    </source>
</reference>
<dbReference type="Proteomes" id="UP000600865">
    <property type="component" value="Unassembled WGS sequence"/>
</dbReference>
<keyword evidence="1" id="KW-0813">Transport</keyword>
<keyword evidence="2" id="KW-0547">Nucleotide-binding</keyword>
<proteinExistence type="predicted"/>
<evidence type="ECO:0000256" key="3">
    <source>
        <dbReference type="ARBA" id="ARBA00022840"/>
    </source>
</evidence>
<dbReference type="InterPro" id="IPR003593">
    <property type="entry name" value="AAA+_ATPase"/>
</dbReference>
<dbReference type="InterPro" id="IPR003439">
    <property type="entry name" value="ABC_transporter-like_ATP-bd"/>
</dbReference>
<dbReference type="GO" id="GO:0005524">
    <property type="term" value="F:ATP binding"/>
    <property type="evidence" value="ECO:0007669"/>
    <property type="project" value="UniProtKB-KW"/>
</dbReference>
<name>A0A918KRP2_9PROT</name>
<evidence type="ECO:0000256" key="1">
    <source>
        <dbReference type="ARBA" id="ARBA00022448"/>
    </source>
</evidence>
<comment type="caution">
    <text evidence="7">The sequence shown here is derived from an EMBL/GenBank/DDBJ whole genome shotgun (WGS) entry which is preliminary data.</text>
</comment>